<name>A0A512N4X4_9HYPH</name>
<sequence length="70" mass="7849">MAQRVDPAVDLGNATFADFEGQDRVGLVGKFEQRRQRRFRRRAALNSQKGAQPGDDARKERAAPMICFVA</sequence>
<gene>
    <name evidence="1" type="ORF">RSO01_11590</name>
</gene>
<dbReference type="Proteomes" id="UP000321058">
    <property type="component" value="Unassembled WGS sequence"/>
</dbReference>
<accession>A0A512N4X4</accession>
<keyword evidence="2" id="KW-1185">Reference proteome</keyword>
<dbReference type="EMBL" id="BKAJ01000020">
    <property type="protein sequence ID" value="GEP53993.1"/>
    <property type="molecule type" value="Genomic_DNA"/>
</dbReference>
<dbReference type="AlphaFoldDB" id="A0A512N4X4"/>
<comment type="caution">
    <text evidence="1">The sequence shown here is derived from an EMBL/GenBank/DDBJ whole genome shotgun (WGS) entry which is preliminary data.</text>
</comment>
<proteinExistence type="predicted"/>
<organism evidence="1 2">
    <name type="scientific">Reyranella soli</name>
    <dbReference type="NCBI Taxonomy" id="1230389"/>
    <lineage>
        <taxon>Bacteria</taxon>
        <taxon>Pseudomonadati</taxon>
        <taxon>Pseudomonadota</taxon>
        <taxon>Alphaproteobacteria</taxon>
        <taxon>Hyphomicrobiales</taxon>
        <taxon>Reyranellaceae</taxon>
        <taxon>Reyranella</taxon>
    </lineage>
</organism>
<reference evidence="1 2" key="1">
    <citation type="submission" date="2019-07" db="EMBL/GenBank/DDBJ databases">
        <title>Whole genome shotgun sequence of Reyranella soli NBRC 108950.</title>
        <authorList>
            <person name="Hosoyama A."/>
            <person name="Uohara A."/>
            <person name="Ohji S."/>
            <person name="Ichikawa N."/>
        </authorList>
    </citation>
    <scope>NUCLEOTIDE SEQUENCE [LARGE SCALE GENOMIC DNA]</scope>
    <source>
        <strain evidence="1 2">NBRC 108950</strain>
    </source>
</reference>
<evidence type="ECO:0000313" key="1">
    <source>
        <dbReference type="EMBL" id="GEP53993.1"/>
    </source>
</evidence>
<evidence type="ECO:0000313" key="2">
    <source>
        <dbReference type="Proteomes" id="UP000321058"/>
    </source>
</evidence>
<protein>
    <submittedName>
        <fullName evidence="1">Uncharacterized protein</fullName>
    </submittedName>
</protein>